<evidence type="ECO:0000256" key="3">
    <source>
        <dbReference type="SAM" id="Coils"/>
    </source>
</evidence>
<evidence type="ECO:0000313" key="5">
    <source>
        <dbReference type="EMBL" id="PKU62177.1"/>
    </source>
</evidence>
<organism evidence="5 6">
    <name type="scientific">Dendrobium catenatum</name>
    <dbReference type="NCBI Taxonomy" id="906689"/>
    <lineage>
        <taxon>Eukaryota</taxon>
        <taxon>Viridiplantae</taxon>
        <taxon>Streptophyta</taxon>
        <taxon>Embryophyta</taxon>
        <taxon>Tracheophyta</taxon>
        <taxon>Spermatophyta</taxon>
        <taxon>Magnoliopsida</taxon>
        <taxon>Liliopsida</taxon>
        <taxon>Asparagales</taxon>
        <taxon>Orchidaceae</taxon>
        <taxon>Epidendroideae</taxon>
        <taxon>Malaxideae</taxon>
        <taxon>Dendrobiinae</taxon>
        <taxon>Dendrobium</taxon>
    </lineage>
</organism>
<dbReference type="GO" id="GO:0007131">
    <property type="term" value="P:reciprocal meiotic recombination"/>
    <property type="evidence" value="ECO:0007669"/>
    <property type="project" value="TreeGrafter"/>
</dbReference>
<evidence type="ECO:0000256" key="1">
    <source>
        <dbReference type="ARBA" id="ARBA00005485"/>
    </source>
</evidence>
<dbReference type="AlphaFoldDB" id="A0A2I0VFI2"/>
<gene>
    <name evidence="5" type="ORF">MA16_Dca020584</name>
</gene>
<name>A0A2I0VFI2_9ASPA</name>
<dbReference type="Proteomes" id="UP000233837">
    <property type="component" value="Unassembled WGS sequence"/>
</dbReference>
<reference evidence="5 6" key="2">
    <citation type="journal article" date="2017" name="Nature">
        <title>The Apostasia genome and the evolution of orchids.</title>
        <authorList>
            <person name="Zhang G.Q."/>
            <person name="Liu K.W."/>
            <person name="Li Z."/>
            <person name="Lohaus R."/>
            <person name="Hsiao Y.Y."/>
            <person name="Niu S.C."/>
            <person name="Wang J.Y."/>
            <person name="Lin Y.C."/>
            <person name="Xu Q."/>
            <person name="Chen L.J."/>
            <person name="Yoshida K."/>
            <person name="Fujiwara S."/>
            <person name="Wang Z.W."/>
            <person name="Zhang Y.Q."/>
            <person name="Mitsuda N."/>
            <person name="Wang M."/>
            <person name="Liu G.H."/>
            <person name="Pecoraro L."/>
            <person name="Huang H.X."/>
            <person name="Xiao X.J."/>
            <person name="Lin M."/>
            <person name="Wu X.Y."/>
            <person name="Wu W.L."/>
            <person name="Chen Y.Y."/>
            <person name="Chang S.B."/>
            <person name="Sakamoto S."/>
            <person name="Ohme-Takagi M."/>
            <person name="Yagi M."/>
            <person name="Zeng S.J."/>
            <person name="Shen C.Y."/>
            <person name="Yeh C.M."/>
            <person name="Luo Y.B."/>
            <person name="Tsai W.C."/>
            <person name="Van de Peer Y."/>
            <person name="Liu Z.J."/>
        </authorList>
    </citation>
    <scope>NUCLEOTIDE SEQUENCE [LARGE SCALE GENOMIC DNA]</scope>
    <source>
        <tissue evidence="5">The whole plant</tissue>
    </source>
</reference>
<evidence type="ECO:0000313" key="6">
    <source>
        <dbReference type="Proteomes" id="UP000233837"/>
    </source>
</evidence>
<feature type="coiled-coil region" evidence="3">
    <location>
        <begin position="81"/>
        <end position="129"/>
    </location>
</feature>
<evidence type="ECO:0000256" key="2">
    <source>
        <dbReference type="ARBA" id="ARBA00023054"/>
    </source>
</evidence>
<dbReference type="PANTHER" id="PTHR23160:SF20">
    <property type="entry name" value="OS02G0439200 PROTEIN"/>
    <property type="match status" value="1"/>
</dbReference>
<dbReference type="EMBL" id="KZ503687">
    <property type="protein sequence ID" value="PKU62177.1"/>
    <property type="molecule type" value="Genomic_DNA"/>
</dbReference>
<comment type="similarity">
    <text evidence="1">Belongs to the WEB family.</text>
</comment>
<dbReference type="InterPro" id="IPR008545">
    <property type="entry name" value="Web"/>
</dbReference>
<feature type="region of interest" description="Disordered" evidence="4">
    <location>
        <begin position="1"/>
        <end position="74"/>
    </location>
</feature>
<dbReference type="Pfam" id="PF05701">
    <property type="entry name" value="WEMBL"/>
    <property type="match status" value="1"/>
</dbReference>
<reference evidence="5 6" key="1">
    <citation type="journal article" date="2016" name="Sci. Rep.">
        <title>The Dendrobium catenatum Lindl. genome sequence provides insights into polysaccharide synthase, floral development and adaptive evolution.</title>
        <authorList>
            <person name="Zhang G.Q."/>
            <person name="Xu Q."/>
            <person name="Bian C."/>
            <person name="Tsai W.C."/>
            <person name="Yeh C.M."/>
            <person name="Liu K.W."/>
            <person name="Yoshida K."/>
            <person name="Zhang L.S."/>
            <person name="Chang S.B."/>
            <person name="Chen F."/>
            <person name="Shi Y."/>
            <person name="Su Y.Y."/>
            <person name="Zhang Y.Q."/>
            <person name="Chen L.J."/>
            <person name="Yin Y."/>
            <person name="Lin M."/>
            <person name="Huang H."/>
            <person name="Deng H."/>
            <person name="Wang Z.W."/>
            <person name="Zhu S.L."/>
            <person name="Zhao X."/>
            <person name="Deng C."/>
            <person name="Niu S.C."/>
            <person name="Huang J."/>
            <person name="Wang M."/>
            <person name="Liu G.H."/>
            <person name="Yang H.J."/>
            <person name="Xiao X.J."/>
            <person name="Hsiao Y.Y."/>
            <person name="Wu W.L."/>
            <person name="Chen Y.Y."/>
            <person name="Mitsuda N."/>
            <person name="Ohme-Takagi M."/>
            <person name="Luo Y.B."/>
            <person name="Van de Peer Y."/>
            <person name="Liu Z.J."/>
        </authorList>
    </citation>
    <scope>NUCLEOTIDE SEQUENCE [LARGE SCALE GENOMIC DNA]</scope>
    <source>
        <tissue evidence="5">The whole plant</tissue>
    </source>
</reference>
<accession>A0A2I0VFI2</accession>
<feature type="compositionally biased region" description="Polar residues" evidence="4">
    <location>
        <begin position="41"/>
        <end position="57"/>
    </location>
</feature>
<dbReference type="PANTHER" id="PTHR23160">
    <property type="entry name" value="SYNAPTONEMAL COMPLEX PROTEIN-RELATED"/>
    <property type="match status" value="1"/>
</dbReference>
<feature type="coiled-coil region" evidence="3">
    <location>
        <begin position="258"/>
        <end position="407"/>
    </location>
</feature>
<dbReference type="STRING" id="906689.A0A2I0VFI2"/>
<feature type="coiled-coil region" evidence="3">
    <location>
        <begin position="512"/>
        <end position="641"/>
    </location>
</feature>
<proteinExistence type="inferred from homology"/>
<sequence length="810" mass="91559">MRSSKSKSGLFDVANNKNILASKVGRPRPAKLDVDSPPPSQENTSFSINGSPNSSDSKPVVSRRSTKISTTPDKYSRLLKGSELQLQLSSVQEDLKKAKEQIAFQEIDRANVLEELSDAKKAVVEVSEKLGEALLSLKKAEESSELEKFRTEELKQAAIEAARKREENLHKELEDISNQHAVDVSALLSATQELQRVKQELVMTTDAKNSALKQADETTRIAEIKAEKVEILSGEIHRLKSVLESQLESKSNETAQVIKKLASEAEALKLELSRVKVDEEKLVEMEAFVEGLKTELADAKKAESDAVGFVDEWKKKTELLESCLQEVQQSERMLKDSLASLTKQLRERHSMLNNAESEVVCLKGKIEVLELEVERHKADLEESDHQLELAKQEVRDVEKTVEFLKSEIEIGREGEVKAQTMNNERLRSSYLDSLTHINNKLEVELGITREDSEKSRKAMEGLASALHEVSMEARDMQERLLIKQAEVESTTGELDRVQSALKITQETFEAMLDEAKYEIVCLKKSIEKSETEAKNLRAEWDAKEINLRTAIKKADEEIASMKLERHQDMEKLERENFDAKAAVEEANKLHDKIRQAESELIEANNVFEKEKEESKCLKERLLDKENELQRITQENYELRARETASSEKIKELSESLAKVSSKKIEENGDASQNKEYGLNGLLSNNGNEHTIMHKMIVVMDDKVDETETENSEAPSEEAWEVIKDDRKLDENGAEGHPVQIEPKIYEDGGETSDNKMLSESPKIDDGKLDQINGRFAQNGKTSEIKHQLLQKKKKALLNKFGDLLKKTTSK</sequence>
<keyword evidence="6" id="KW-1185">Reference proteome</keyword>
<evidence type="ECO:0000256" key="4">
    <source>
        <dbReference type="SAM" id="MobiDB-lite"/>
    </source>
</evidence>
<feature type="region of interest" description="Disordered" evidence="4">
    <location>
        <begin position="729"/>
        <end position="768"/>
    </location>
</feature>
<protein>
    <submittedName>
        <fullName evidence="5">WEB family protein</fullName>
    </submittedName>
</protein>
<keyword evidence="2 3" id="KW-0175">Coiled coil</keyword>